<proteinExistence type="predicted"/>
<sequence>MHLWQAKRPLTQGELEHIIDNLSNDDYCASDYGGDEDAEDNLPLDTSSSSRPSSGSSTPSCADDIDQPGTSSMDLRKKVLQIPTIHQSESDYEDGHDSDADPDFLSSDITAPANKIARLFPQRQFIF</sequence>
<protein>
    <submittedName>
        <fullName evidence="2">Uncharacterized protein</fullName>
    </submittedName>
</protein>
<dbReference type="EMBL" id="JANEYF010003892">
    <property type="protein sequence ID" value="KAJ8933236.1"/>
    <property type="molecule type" value="Genomic_DNA"/>
</dbReference>
<dbReference type="AlphaFoldDB" id="A0AAV8X2U0"/>
<name>A0AAV8X2U0_9CUCU</name>
<feature type="region of interest" description="Disordered" evidence="1">
    <location>
        <begin position="24"/>
        <end position="107"/>
    </location>
</feature>
<accession>A0AAV8X2U0</accession>
<reference evidence="2" key="1">
    <citation type="journal article" date="2023" name="Insect Mol. Biol.">
        <title>Genome sequencing provides insights into the evolution of gene families encoding plant cell wall-degrading enzymes in longhorned beetles.</title>
        <authorList>
            <person name="Shin N.R."/>
            <person name="Okamura Y."/>
            <person name="Kirsch R."/>
            <person name="Pauchet Y."/>
        </authorList>
    </citation>
    <scope>NUCLEOTIDE SEQUENCE</scope>
    <source>
        <strain evidence="2">RBIC_L_NR</strain>
    </source>
</reference>
<feature type="compositionally biased region" description="Acidic residues" evidence="1">
    <location>
        <begin position="33"/>
        <end position="42"/>
    </location>
</feature>
<evidence type="ECO:0000313" key="2">
    <source>
        <dbReference type="EMBL" id="KAJ8933236.1"/>
    </source>
</evidence>
<feature type="compositionally biased region" description="Low complexity" evidence="1">
    <location>
        <begin position="46"/>
        <end position="60"/>
    </location>
</feature>
<evidence type="ECO:0000256" key="1">
    <source>
        <dbReference type="SAM" id="MobiDB-lite"/>
    </source>
</evidence>
<organism evidence="2 3">
    <name type="scientific">Rhamnusium bicolor</name>
    <dbReference type="NCBI Taxonomy" id="1586634"/>
    <lineage>
        <taxon>Eukaryota</taxon>
        <taxon>Metazoa</taxon>
        <taxon>Ecdysozoa</taxon>
        <taxon>Arthropoda</taxon>
        <taxon>Hexapoda</taxon>
        <taxon>Insecta</taxon>
        <taxon>Pterygota</taxon>
        <taxon>Neoptera</taxon>
        <taxon>Endopterygota</taxon>
        <taxon>Coleoptera</taxon>
        <taxon>Polyphaga</taxon>
        <taxon>Cucujiformia</taxon>
        <taxon>Chrysomeloidea</taxon>
        <taxon>Cerambycidae</taxon>
        <taxon>Lepturinae</taxon>
        <taxon>Rhagiini</taxon>
        <taxon>Rhamnusium</taxon>
    </lineage>
</organism>
<evidence type="ECO:0000313" key="3">
    <source>
        <dbReference type="Proteomes" id="UP001162156"/>
    </source>
</evidence>
<gene>
    <name evidence="2" type="ORF">NQ314_014145</name>
</gene>
<dbReference type="Proteomes" id="UP001162156">
    <property type="component" value="Unassembled WGS sequence"/>
</dbReference>
<comment type="caution">
    <text evidence="2">The sequence shown here is derived from an EMBL/GenBank/DDBJ whole genome shotgun (WGS) entry which is preliminary data.</text>
</comment>
<keyword evidence="3" id="KW-1185">Reference proteome</keyword>